<accession>A0ABV2KES7</accession>
<evidence type="ECO:0000313" key="1">
    <source>
        <dbReference type="EMBL" id="MET3659586.1"/>
    </source>
</evidence>
<protein>
    <submittedName>
        <fullName evidence="1">Uncharacterized protein YpmS</fullName>
    </submittedName>
</protein>
<dbReference type="RefSeq" id="WP_187044967.1">
    <property type="nucleotide sequence ID" value="NZ_CP146246.1"/>
</dbReference>
<dbReference type="Pfam" id="PF09911">
    <property type="entry name" value="DUF2140"/>
    <property type="match status" value="1"/>
</dbReference>
<organism evidence="1 2">
    <name type="scientific">Sporosarcina psychrophila</name>
    <name type="common">Bacillus psychrophilus</name>
    <dbReference type="NCBI Taxonomy" id="1476"/>
    <lineage>
        <taxon>Bacteria</taxon>
        <taxon>Bacillati</taxon>
        <taxon>Bacillota</taxon>
        <taxon>Bacilli</taxon>
        <taxon>Bacillales</taxon>
        <taxon>Caryophanaceae</taxon>
        <taxon>Sporosarcina</taxon>
    </lineage>
</organism>
<reference evidence="1 2" key="1">
    <citation type="submission" date="2024-06" db="EMBL/GenBank/DDBJ databases">
        <title>Sorghum-associated microbial communities from plants grown in Nebraska, USA.</title>
        <authorList>
            <person name="Schachtman D."/>
        </authorList>
    </citation>
    <scope>NUCLEOTIDE SEQUENCE [LARGE SCALE GENOMIC DNA]</scope>
    <source>
        <strain evidence="1 2">1288</strain>
    </source>
</reference>
<name>A0ABV2KES7_SPOPS</name>
<keyword evidence="2" id="KW-1185">Reference proteome</keyword>
<sequence>MNRWKISFFVLAGLIAAAFAAVIILIGSSAESVPLPEMKVSNQADHVLTVRATKEDFEGIANTFIRKAVKGEPLPVTMKVEDDVVLFSEMTVFSYTLPVIMHFDPIVREDGNLILKQSSMEIGQLNIPPATVLKVLRDSVKLPPWMIVRPKEEELFIDLSAIPLSGDLQVKAKTFNLADDEIILEIIIPKE</sequence>
<gene>
    <name evidence="1" type="ORF">ABIC55_004732</name>
</gene>
<dbReference type="EMBL" id="JBEPME010000013">
    <property type="protein sequence ID" value="MET3659586.1"/>
    <property type="molecule type" value="Genomic_DNA"/>
</dbReference>
<comment type="caution">
    <text evidence="1">The sequence shown here is derived from an EMBL/GenBank/DDBJ whole genome shotgun (WGS) entry which is preliminary data.</text>
</comment>
<dbReference type="InterPro" id="IPR018672">
    <property type="entry name" value="DUF2140"/>
</dbReference>
<dbReference type="Proteomes" id="UP001549104">
    <property type="component" value="Unassembled WGS sequence"/>
</dbReference>
<proteinExistence type="predicted"/>
<evidence type="ECO:0000313" key="2">
    <source>
        <dbReference type="Proteomes" id="UP001549104"/>
    </source>
</evidence>